<accession>A0ABS7DI82</accession>
<dbReference type="InterPro" id="IPR023806">
    <property type="entry name" value="CHP03905"/>
</dbReference>
<dbReference type="InterPro" id="IPR024434">
    <property type="entry name" value="TSCPD_dom"/>
</dbReference>
<gene>
    <name evidence="7" type="ORF">J5V48_08815</name>
</gene>
<dbReference type="RefSeq" id="WP_219938215.1">
    <property type="nucleotide sequence ID" value="NZ_JAGFNY010000041.1"/>
</dbReference>
<dbReference type="Proteomes" id="UP000731465">
    <property type="component" value="Unassembled WGS sequence"/>
</dbReference>
<evidence type="ECO:0000313" key="7">
    <source>
        <dbReference type="EMBL" id="MBW7570993.1"/>
    </source>
</evidence>
<dbReference type="Pfam" id="PF12637">
    <property type="entry name" value="TSCPD"/>
    <property type="match status" value="1"/>
</dbReference>
<dbReference type="EC" id="1.17.4.1" evidence="2"/>
<feature type="domain" description="TSCPD" evidence="6">
    <location>
        <begin position="7"/>
        <end position="80"/>
    </location>
</feature>
<protein>
    <recommendedName>
        <fullName evidence="2">ribonucleoside-diphosphate reductase</fullName>
        <ecNumber evidence="2">1.17.4.1</ecNumber>
    </recommendedName>
</protein>
<keyword evidence="4" id="KW-0547">Nucleotide-binding</keyword>
<comment type="catalytic activity">
    <reaction evidence="5">
        <text>a 2'-deoxyribonucleoside 5'-diphosphate + [thioredoxin]-disulfide + H2O = a ribonucleoside 5'-diphosphate + [thioredoxin]-dithiol</text>
        <dbReference type="Rhea" id="RHEA:23252"/>
        <dbReference type="Rhea" id="RHEA-COMP:10698"/>
        <dbReference type="Rhea" id="RHEA-COMP:10700"/>
        <dbReference type="ChEBI" id="CHEBI:15377"/>
        <dbReference type="ChEBI" id="CHEBI:29950"/>
        <dbReference type="ChEBI" id="CHEBI:50058"/>
        <dbReference type="ChEBI" id="CHEBI:57930"/>
        <dbReference type="ChEBI" id="CHEBI:73316"/>
        <dbReference type="EC" id="1.17.4.1"/>
    </reaction>
</comment>
<keyword evidence="8" id="KW-1185">Reference proteome</keyword>
<sequence>MSEYIYTAVGTCCKHIKVELDGKTIVNVEFDGGCNGNLKAINRLVKGHSIDEIIPILRGNTCKTKPTSCADQLTYALEEAFKNADN</sequence>
<organism evidence="7 8">
    <name type="scientific">Succinivibrio faecicola</name>
    <dbReference type="NCBI Taxonomy" id="2820300"/>
    <lineage>
        <taxon>Bacteria</taxon>
        <taxon>Pseudomonadati</taxon>
        <taxon>Pseudomonadota</taxon>
        <taxon>Gammaproteobacteria</taxon>
        <taxon>Aeromonadales</taxon>
        <taxon>Succinivibrionaceae</taxon>
        <taxon>Succinivibrio</taxon>
    </lineage>
</organism>
<evidence type="ECO:0000256" key="3">
    <source>
        <dbReference type="ARBA" id="ARBA00022634"/>
    </source>
</evidence>
<dbReference type="EMBL" id="JAGFNY010000041">
    <property type="protein sequence ID" value="MBW7570993.1"/>
    <property type="molecule type" value="Genomic_DNA"/>
</dbReference>
<comment type="similarity">
    <text evidence="1">Belongs to the ribonucleoside diphosphate reductase class-2 family.</text>
</comment>
<name>A0ABS7DI82_9GAMM</name>
<keyword evidence="3" id="KW-0237">DNA synthesis</keyword>
<dbReference type="NCBIfam" id="TIGR03905">
    <property type="entry name" value="TIGR03905_4_Cys"/>
    <property type="match status" value="1"/>
</dbReference>
<evidence type="ECO:0000256" key="5">
    <source>
        <dbReference type="ARBA" id="ARBA00047754"/>
    </source>
</evidence>
<evidence type="ECO:0000256" key="1">
    <source>
        <dbReference type="ARBA" id="ARBA00007405"/>
    </source>
</evidence>
<evidence type="ECO:0000256" key="2">
    <source>
        <dbReference type="ARBA" id="ARBA00012274"/>
    </source>
</evidence>
<comment type="caution">
    <text evidence="7">The sequence shown here is derived from an EMBL/GenBank/DDBJ whole genome shotgun (WGS) entry which is preliminary data.</text>
</comment>
<evidence type="ECO:0000259" key="6">
    <source>
        <dbReference type="Pfam" id="PF12637"/>
    </source>
</evidence>
<proteinExistence type="inferred from homology"/>
<evidence type="ECO:0000313" key="8">
    <source>
        <dbReference type="Proteomes" id="UP000731465"/>
    </source>
</evidence>
<evidence type="ECO:0000256" key="4">
    <source>
        <dbReference type="ARBA" id="ARBA00022741"/>
    </source>
</evidence>
<reference evidence="7 8" key="1">
    <citation type="submission" date="2021-03" db="EMBL/GenBank/DDBJ databases">
        <title>Succinivibrio sp. nov. isolated from feces of cow.</title>
        <authorList>
            <person name="Choi J.-Y."/>
        </authorList>
    </citation>
    <scope>NUCLEOTIDE SEQUENCE [LARGE SCALE GENOMIC DNA]</scope>
    <source>
        <strain evidence="7 8">AGMB01872</strain>
    </source>
</reference>